<accession>A0ABQ1TKU8</accession>
<proteinExistence type="predicted"/>
<gene>
    <name evidence="1" type="ORF">GCM10011383_06160</name>
</gene>
<dbReference type="RefSeq" id="WP_188810801.1">
    <property type="nucleotide sequence ID" value="NZ_BMHT01000001.1"/>
</dbReference>
<sequence>MRHNYFLVLVLLLFTLVSCQKNTVEPKEEAKFVPGELAIGTRETATVAQTCQLLNSYNLSILSVSVPHYVSTLPLDSLKYVERILNTKPYINGDGWSAKVLPNNQNNTLFTNLRLMNMSLANQQDWLATMQQLRLQEQPQLYTSYLLKVPVGEEKKWLAELQQQSIVRWVELNYYVDIQLHR</sequence>
<reference evidence="2" key="1">
    <citation type="journal article" date="2019" name="Int. J. Syst. Evol. Microbiol.">
        <title>The Global Catalogue of Microorganisms (GCM) 10K type strain sequencing project: providing services to taxonomists for standard genome sequencing and annotation.</title>
        <authorList>
            <consortium name="The Broad Institute Genomics Platform"/>
            <consortium name="The Broad Institute Genome Sequencing Center for Infectious Disease"/>
            <person name="Wu L."/>
            <person name="Ma J."/>
        </authorList>
    </citation>
    <scope>NUCLEOTIDE SEQUENCE [LARGE SCALE GENOMIC DNA]</scope>
    <source>
        <strain evidence="2">CGMCC 1.15197</strain>
    </source>
</reference>
<evidence type="ECO:0000313" key="1">
    <source>
        <dbReference type="EMBL" id="GGE98133.1"/>
    </source>
</evidence>
<organism evidence="1 2">
    <name type="scientific">Hymenobacter cavernae</name>
    <dbReference type="NCBI Taxonomy" id="2044852"/>
    <lineage>
        <taxon>Bacteria</taxon>
        <taxon>Pseudomonadati</taxon>
        <taxon>Bacteroidota</taxon>
        <taxon>Cytophagia</taxon>
        <taxon>Cytophagales</taxon>
        <taxon>Hymenobacteraceae</taxon>
        <taxon>Hymenobacter</taxon>
    </lineage>
</organism>
<dbReference type="EMBL" id="BMHT01000001">
    <property type="protein sequence ID" value="GGE98133.1"/>
    <property type="molecule type" value="Genomic_DNA"/>
</dbReference>
<name>A0ABQ1TKU8_9BACT</name>
<comment type="caution">
    <text evidence="1">The sequence shown here is derived from an EMBL/GenBank/DDBJ whole genome shotgun (WGS) entry which is preliminary data.</text>
</comment>
<dbReference type="PROSITE" id="PS51257">
    <property type="entry name" value="PROKAR_LIPOPROTEIN"/>
    <property type="match status" value="1"/>
</dbReference>
<protein>
    <submittedName>
        <fullName evidence="1">Uncharacterized protein</fullName>
    </submittedName>
</protein>
<dbReference type="Proteomes" id="UP000632273">
    <property type="component" value="Unassembled WGS sequence"/>
</dbReference>
<keyword evidence="2" id="KW-1185">Reference proteome</keyword>
<evidence type="ECO:0000313" key="2">
    <source>
        <dbReference type="Proteomes" id="UP000632273"/>
    </source>
</evidence>